<comment type="function">
    <text evidence="8">Ligates lysine onto the cytidine present at position 34 of the AUA codon-specific tRNA(Ile) that contains the anticodon CAU, in an ATP-dependent manner. Cytidine is converted to lysidine, thus changing the amino acid specificity of the tRNA from methionine to isoleucine.</text>
</comment>
<dbReference type="InterPro" id="IPR015262">
    <property type="entry name" value="tRNA_Ile_lys_synt_subst-bd"/>
</dbReference>
<evidence type="ECO:0000256" key="8">
    <source>
        <dbReference type="HAMAP-Rule" id="MF_01161"/>
    </source>
</evidence>
<dbReference type="InterPro" id="IPR012094">
    <property type="entry name" value="tRNA_Ile_lys_synt"/>
</dbReference>
<keyword evidence="5 8" id="KW-0547">Nucleotide-binding</keyword>
<dbReference type="Pfam" id="PF01171">
    <property type="entry name" value="ATP_bind_3"/>
    <property type="match status" value="1"/>
</dbReference>
<comment type="caution">
    <text evidence="10">The sequence shown here is derived from an EMBL/GenBank/DDBJ whole genome shotgun (WGS) entry which is preliminary data.</text>
</comment>
<dbReference type="InterPro" id="IPR012795">
    <property type="entry name" value="tRNA_Ile_lys_synt_N"/>
</dbReference>
<reference evidence="10 11" key="1">
    <citation type="submission" date="2019-09" db="EMBL/GenBank/DDBJ databases">
        <title>Whole genome sequences of isolates from the Mars Exploration Rovers.</title>
        <authorList>
            <person name="Seuylemezian A."/>
            <person name="Vaishampayan P."/>
        </authorList>
    </citation>
    <scope>NUCLEOTIDE SEQUENCE [LARGE SCALE GENOMIC DNA]</scope>
    <source>
        <strain evidence="10 11">MER_TA_151</strain>
    </source>
</reference>
<dbReference type="CDD" id="cd01992">
    <property type="entry name" value="TilS_N"/>
    <property type="match status" value="1"/>
</dbReference>
<keyword evidence="4 8" id="KW-0819">tRNA processing</keyword>
<keyword evidence="6 8" id="KW-0067">ATP-binding</keyword>
<dbReference type="InterPro" id="IPR012796">
    <property type="entry name" value="Lysidine-tRNA-synth_C"/>
</dbReference>
<dbReference type="Proteomes" id="UP000326671">
    <property type="component" value="Unassembled WGS sequence"/>
</dbReference>
<evidence type="ECO:0000313" key="10">
    <source>
        <dbReference type="EMBL" id="KAA9011992.1"/>
    </source>
</evidence>
<name>A0A5J5GXA9_9BACI</name>
<keyword evidence="3 8" id="KW-0436">Ligase</keyword>
<evidence type="ECO:0000259" key="9">
    <source>
        <dbReference type="SMART" id="SM00977"/>
    </source>
</evidence>
<dbReference type="OrthoDB" id="9807403at2"/>
<dbReference type="AlphaFoldDB" id="A0A5J5GXA9"/>
<dbReference type="NCBIfam" id="TIGR02433">
    <property type="entry name" value="lysidine_TilS_C"/>
    <property type="match status" value="1"/>
</dbReference>
<protein>
    <recommendedName>
        <fullName evidence="8">tRNA(Ile)-lysidine synthase</fullName>
        <ecNumber evidence="8">6.3.4.19</ecNumber>
    </recommendedName>
    <alternativeName>
        <fullName evidence="8">tRNA(Ile)-2-lysyl-cytidine synthase</fullName>
    </alternativeName>
    <alternativeName>
        <fullName evidence="8">tRNA(Ile)-lysidine synthetase</fullName>
    </alternativeName>
</protein>
<dbReference type="EMBL" id="VYKL01000065">
    <property type="protein sequence ID" value="KAA9011992.1"/>
    <property type="molecule type" value="Genomic_DNA"/>
</dbReference>
<keyword evidence="2 8" id="KW-0963">Cytoplasm</keyword>
<evidence type="ECO:0000256" key="5">
    <source>
        <dbReference type="ARBA" id="ARBA00022741"/>
    </source>
</evidence>
<evidence type="ECO:0000256" key="7">
    <source>
        <dbReference type="ARBA" id="ARBA00048539"/>
    </source>
</evidence>
<dbReference type="InterPro" id="IPR014729">
    <property type="entry name" value="Rossmann-like_a/b/a_fold"/>
</dbReference>
<comment type="subcellular location">
    <subcellularLocation>
        <location evidence="1 8">Cytoplasm</location>
    </subcellularLocation>
</comment>
<dbReference type="HAMAP" id="MF_01161">
    <property type="entry name" value="tRNA_Ile_lys_synt"/>
    <property type="match status" value="1"/>
</dbReference>
<feature type="domain" description="Lysidine-tRNA(Ile) synthetase C-terminal" evidence="9">
    <location>
        <begin position="382"/>
        <end position="455"/>
    </location>
</feature>
<dbReference type="GO" id="GO:0032267">
    <property type="term" value="F:tRNA(Ile)-lysidine synthase activity"/>
    <property type="evidence" value="ECO:0007669"/>
    <property type="project" value="UniProtKB-EC"/>
</dbReference>
<evidence type="ECO:0000313" key="11">
    <source>
        <dbReference type="Proteomes" id="UP000326671"/>
    </source>
</evidence>
<dbReference type="NCBIfam" id="TIGR02432">
    <property type="entry name" value="lysidine_TilS_N"/>
    <property type="match status" value="1"/>
</dbReference>
<dbReference type="EC" id="6.3.4.19" evidence="8"/>
<dbReference type="SUPFAM" id="SSF82829">
    <property type="entry name" value="MesJ substrate recognition domain-like"/>
    <property type="match status" value="1"/>
</dbReference>
<dbReference type="SUPFAM" id="SSF52402">
    <property type="entry name" value="Adenine nucleotide alpha hydrolases-like"/>
    <property type="match status" value="1"/>
</dbReference>
<dbReference type="GO" id="GO:0005524">
    <property type="term" value="F:ATP binding"/>
    <property type="evidence" value="ECO:0007669"/>
    <property type="project" value="UniProtKB-UniRule"/>
</dbReference>
<sequence>MIEEKVDRFLKQKHFALTGKRFLVGVSGGPDSLALLHLLSEKQKQQNFYIVAAHVDHMFRGEESYNEAKFVEDFCNKRQIPFTMKRINVPEYIKRTGKSSQVSSRECRYEFFAEVMNEYQLTHAALAHHGDDQIETILMRLTRGSSGSSRAGIPFIRPFKDVFIVRPFLCLSRKEIEQYCSDHELNPRRDPSNEKDVYLRNRFRNHVVPFLKQENEHVHEQFQRFSEELQQDEALLQELTIKKMNTVWKVKQDNKITIDIDTFQAMPISLQRRGVQLILNYLYKKRPASLSAIHIEQFFILIKGDNPSGSLDFPSGLKVKRSYRLCHFVFNADTKGGFYIEFDQPGEYILPNGDSISFKYTHHEESSKDAILLNKKDVSLPIIVRTREPGDRMSLKGIEGTKKIKSIFIDQKIPIDERDSWPVVTDGQNRILWLPGLKKCKESTVINKDMDYILITYKKQIE</sequence>
<organism evidence="10 11">
    <name type="scientific">Niallia endozanthoxylica</name>
    <dbReference type="NCBI Taxonomy" id="2036016"/>
    <lineage>
        <taxon>Bacteria</taxon>
        <taxon>Bacillati</taxon>
        <taxon>Bacillota</taxon>
        <taxon>Bacilli</taxon>
        <taxon>Bacillales</taxon>
        <taxon>Bacillaceae</taxon>
        <taxon>Niallia</taxon>
    </lineage>
</organism>
<dbReference type="SMART" id="SM00977">
    <property type="entry name" value="TilS_C"/>
    <property type="match status" value="1"/>
</dbReference>
<dbReference type="InterPro" id="IPR011063">
    <property type="entry name" value="TilS/TtcA_N"/>
</dbReference>
<evidence type="ECO:0000256" key="4">
    <source>
        <dbReference type="ARBA" id="ARBA00022694"/>
    </source>
</evidence>
<dbReference type="PANTHER" id="PTHR43033:SF1">
    <property type="entry name" value="TRNA(ILE)-LYSIDINE SYNTHASE-RELATED"/>
    <property type="match status" value="1"/>
</dbReference>
<dbReference type="GO" id="GO:0005737">
    <property type="term" value="C:cytoplasm"/>
    <property type="evidence" value="ECO:0007669"/>
    <property type="project" value="UniProtKB-SubCell"/>
</dbReference>
<accession>A0A5J5GXA9</accession>
<dbReference type="PANTHER" id="PTHR43033">
    <property type="entry name" value="TRNA(ILE)-LYSIDINE SYNTHASE-RELATED"/>
    <property type="match status" value="1"/>
</dbReference>
<dbReference type="Gene3D" id="3.30.465.60">
    <property type="match status" value="1"/>
</dbReference>
<proteinExistence type="inferred from homology"/>
<evidence type="ECO:0000256" key="2">
    <source>
        <dbReference type="ARBA" id="ARBA00022490"/>
    </source>
</evidence>
<feature type="binding site" evidence="8">
    <location>
        <begin position="27"/>
        <end position="32"/>
    </location>
    <ligand>
        <name>ATP</name>
        <dbReference type="ChEBI" id="CHEBI:30616"/>
    </ligand>
</feature>
<evidence type="ECO:0000256" key="1">
    <source>
        <dbReference type="ARBA" id="ARBA00004496"/>
    </source>
</evidence>
<evidence type="ECO:0000256" key="3">
    <source>
        <dbReference type="ARBA" id="ARBA00022598"/>
    </source>
</evidence>
<dbReference type="Gene3D" id="3.40.50.620">
    <property type="entry name" value="HUPs"/>
    <property type="match status" value="1"/>
</dbReference>
<dbReference type="RefSeq" id="WP_150442916.1">
    <property type="nucleotide sequence ID" value="NZ_VYKL01000065.1"/>
</dbReference>
<comment type="domain">
    <text evidence="8">The N-terminal region contains the highly conserved SGGXDS motif, predicted to be a P-loop motif involved in ATP binding.</text>
</comment>
<dbReference type="Pfam" id="PF09179">
    <property type="entry name" value="TilS"/>
    <property type="match status" value="1"/>
</dbReference>
<evidence type="ECO:0000256" key="6">
    <source>
        <dbReference type="ARBA" id="ARBA00022840"/>
    </source>
</evidence>
<dbReference type="Pfam" id="PF11734">
    <property type="entry name" value="TilS_C"/>
    <property type="match status" value="1"/>
</dbReference>
<dbReference type="SUPFAM" id="SSF56037">
    <property type="entry name" value="PheT/TilS domain"/>
    <property type="match status" value="1"/>
</dbReference>
<gene>
    <name evidence="8 10" type="primary">tilS</name>
    <name evidence="10" type="ORF">F4V44_26175</name>
</gene>
<keyword evidence="11" id="KW-1185">Reference proteome</keyword>
<dbReference type="GO" id="GO:0006400">
    <property type="term" value="P:tRNA modification"/>
    <property type="evidence" value="ECO:0007669"/>
    <property type="project" value="UniProtKB-UniRule"/>
</dbReference>
<comment type="similarity">
    <text evidence="8">Belongs to the tRNA(Ile)-lysidine synthase family.</text>
</comment>
<comment type="catalytic activity">
    <reaction evidence="7 8">
        <text>cytidine(34) in tRNA(Ile2) + L-lysine + ATP = lysidine(34) in tRNA(Ile2) + AMP + diphosphate + H(+)</text>
        <dbReference type="Rhea" id="RHEA:43744"/>
        <dbReference type="Rhea" id="RHEA-COMP:10625"/>
        <dbReference type="Rhea" id="RHEA-COMP:10670"/>
        <dbReference type="ChEBI" id="CHEBI:15378"/>
        <dbReference type="ChEBI" id="CHEBI:30616"/>
        <dbReference type="ChEBI" id="CHEBI:32551"/>
        <dbReference type="ChEBI" id="CHEBI:33019"/>
        <dbReference type="ChEBI" id="CHEBI:82748"/>
        <dbReference type="ChEBI" id="CHEBI:83665"/>
        <dbReference type="ChEBI" id="CHEBI:456215"/>
        <dbReference type="EC" id="6.3.4.19"/>
    </reaction>
</comment>